<sequence>MAVFRRRKNFASFTPPTLPNREPVSTTAHQRHTTDDDPEIPTLELQTSRSRRVSTSAAPDITPCDHVRPIHPATSEPPQSEINGVHKHSANENRGINTFKVTPPNRSSEDKPTVTPVVQSATEQPIAMFLRATDLVEITLRPVSEKDLKNTPDAKGSVSRERMSEKPHHSRPSGAALQNDGSDFEPTTPKTNGVIKKTPHVVDSAVSQGIDRKLREFSGETLYEPYPSPPALSELSSIDDKTAQSVSERIDTGKKVGVEHLFSISNLPDARNPFNPGHDHDHRQGQDTDLPARSRKSYDDNDEKSFTVRGSLQRLQETTVDVSITSHASDSPTNITKSMSHDGESAHDDKSGAWISSSGSSSPNMSYTIQTSKPSCKDGIPASQAVKPRVAIRNDMNAERSAASFLDSAKPNLTNENPFSQLHMMSGASMSAPTQSGTSSTAGVDSRSSHHDSTEGLEQSEPETENNSNGVEQRYDTFFSTPMPTIGNTRAALAKLAEESVRSLELQNVICKDPDLELPWKIMMHKAQQRETVRRLLEESERLRSISEPSFGHRNQLSQSPTLEMLRPHVVKQPKPTGQFAPTTTRLDDPFVSSSGGEAQKYVAEVGPSTPPSLPKHPRSFDALQSYQARSSSSGSCTGFSEGVGSPFLVRKGRVSRGKRHTHMESPSQVRHDSARHVVERKTCYSNRIELSPTFSRSRLHNPGAEGPLSHRMENTRLTSADGTLHDGVSDVRAPSYTVRRPASRRRKGAPLVFERTPELQPCDRNDSVAPSDRSSLIGEGDVPFHSKPWSLTKKPVFDGTVPNPPVPPSTHFGRRCVTSPATSSSPLLQGEALRSYGSIHSPLDEAYLLRPASPRTSDLIADGNDPEPGEVDPSVEIIAGACTEMATINRTLGRAVKTISQMEGAEERNEKGRTKAARVYAAGSITGGDGRIEHSYGSKAGSMGRKWTVSIAPGRVRSLRRRFEGMHFELRPRDA</sequence>
<name>A0A8K0RD90_9PLEO</name>
<feature type="region of interest" description="Disordered" evidence="1">
    <location>
        <begin position="655"/>
        <end position="675"/>
    </location>
</feature>
<organism evidence="2 3">
    <name type="scientific">Paraphoma chrysanthemicola</name>
    <dbReference type="NCBI Taxonomy" id="798071"/>
    <lineage>
        <taxon>Eukaryota</taxon>
        <taxon>Fungi</taxon>
        <taxon>Dikarya</taxon>
        <taxon>Ascomycota</taxon>
        <taxon>Pezizomycotina</taxon>
        <taxon>Dothideomycetes</taxon>
        <taxon>Pleosporomycetidae</taxon>
        <taxon>Pleosporales</taxon>
        <taxon>Pleosporineae</taxon>
        <taxon>Phaeosphaeriaceae</taxon>
        <taxon>Paraphoma</taxon>
    </lineage>
</organism>
<keyword evidence="3" id="KW-1185">Reference proteome</keyword>
<feature type="region of interest" description="Disordered" evidence="1">
    <location>
        <begin position="1"/>
        <end position="113"/>
    </location>
</feature>
<feature type="compositionally biased region" description="Basic and acidic residues" evidence="1">
    <location>
        <begin position="277"/>
        <end position="306"/>
    </location>
</feature>
<accession>A0A8K0RD90</accession>
<evidence type="ECO:0000313" key="2">
    <source>
        <dbReference type="EMBL" id="KAH7090722.1"/>
    </source>
</evidence>
<feature type="compositionally biased region" description="Polar residues" evidence="1">
    <location>
        <begin position="363"/>
        <end position="374"/>
    </location>
</feature>
<dbReference type="EMBL" id="JAGMVJ010000005">
    <property type="protein sequence ID" value="KAH7090722.1"/>
    <property type="molecule type" value="Genomic_DNA"/>
</dbReference>
<reference evidence="2" key="1">
    <citation type="journal article" date="2021" name="Nat. Commun.">
        <title>Genetic determinants of endophytism in the Arabidopsis root mycobiome.</title>
        <authorList>
            <person name="Mesny F."/>
            <person name="Miyauchi S."/>
            <person name="Thiergart T."/>
            <person name="Pickel B."/>
            <person name="Atanasova L."/>
            <person name="Karlsson M."/>
            <person name="Huettel B."/>
            <person name="Barry K.W."/>
            <person name="Haridas S."/>
            <person name="Chen C."/>
            <person name="Bauer D."/>
            <person name="Andreopoulos W."/>
            <person name="Pangilinan J."/>
            <person name="LaButti K."/>
            <person name="Riley R."/>
            <person name="Lipzen A."/>
            <person name="Clum A."/>
            <person name="Drula E."/>
            <person name="Henrissat B."/>
            <person name="Kohler A."/>
            <person name="Grigoriev I.V."/>
            <person name="Martin F.M."/>
            <person name="Hacquard S."/>
        </authorList>
    </citation>
    <scope>NUCLEOTIDE SEQUENCE</scope>
    <source>
        <strain evidence="2">MPI-SDFR-AT-0120</strain>
    </source>
</reference>
<feature type="region of interest" description="Disordered" evidence="1">
    <location>
        <begin position="428"/>
        <end position="470"/>
    </location>
</feature>
<feature type="region of interest" description="Disordered" evidence="1">
    <location>
        <begin position="267"/>
        <end position="381"/>
    </location>
</feature>
<dbReference type="AlphaFoldDB" id="A0A8K0RD90"/>
<feature type="region of interest" description="Disordered" evidence="1">
    <location>
        <begin position="147"/>
        <end position="199"/>
    </location>
</feature>
<feature type="compositionally biased region" description="Basic and acidic residues" evidence="1">
    <location>
        <begin position="238"/>
        <end position="251"/>
    </location>
</feature>
<feature type="compositionally biased region" description="Polar residues" evidence="1">
    <location>
        <begin position="92"/>
        <end position="106"/>
    </location>
</feature>
<dbReference type="Proteomes" id="UP000813461">
    <property type="component" value="Unassembled WGS sequence"/>
</dbReference>
<feature type="compositionally biased region" description="Polar residues" evidence="1">
    <location>
        <begin position="308"/>
        <end position="338"/>
    </location>
</feature>
<feature type="region of interest" description="Disordered" evidence="1">
    <location>
        <begin position="226"/>
        <end position="251"/>
    </location>
</feature>
<feature type="region of interest" description="Disordered" evidence="1">
    <location>
        <begin position="547"/>
        <end position="595"/>
    </location>
</feature>
<proteinExistence type="predicted"/>
<dbReference type="OrthoDB" id="10396757at2759"/>
<feature type="compositionally biased region" description="Basic and acidic residues" evidence="1">
    <location>
        <begin position="339"/>
        <end position="351"/>
    </location>
</feature>
<evidence type="ECO:0000313" key="3">
    <source>
        <dbReference type="Proteomes" id="UP000813461"/>
    </source>
</evidence>
<gene>
    <name evidence="2" type="ORF">FB567DRAFT_546884</name>
</gene>
<comment type="caution">
    <text evidence="2">The sequence shown here is derived from an EMBL/GenBank/DDBJ whole genome shotgun (WGS) entry which is preliminary data.</text>
</comment>
<feature type="compositionally biased region" description="Basic and acidic residues" evidence="1">
    <location>
        <begin position="147"/>
        <end position="167"/>
    </location>
</feature>
<protein>
    <submittedName>
        <fullName evidence="2">Uncharacterized protein</fullName>
    </submittedName>
</protein>
<feature type="compositionally biased region" description="Polar residues" evidence="1">
    <location>
        <begin position="428"/>
        <end position="443"/>
    </location>
</feature>
<feature type="compositionally biased region" description="Polar residues" evidence="1">
    <location>
        <begin position="553"/>
        <end position="562"/>
    </location>
</feature>
<evidence type="ECO:0000256" key="1">
    <source>
        <dbReference type="SAM" id="MobiDB-lite"/>
    </source>
</evidence>